<organism evidence="2 3">
    <name type="scientific">Paraphaeosphaeria minitans</name>
    <dbReference type="NCBI Taxonomy" id="565426"/>
    <lineage>
        <taxon>Eukaryota</taxon>
        <taxon>Fungi</taxon>
        <taxon>Dikarya</taxon>
        <taxon>Ascomycota</taxon>
        <taxon>Pezizomycotina</taxon>
        <taxon>Dothideomycetes</taxon>
        <taxon>Pleosporomycetidae</taxon>
        <taxon>Pleosporales</taxon>
        <taxon>Massarineae</taxon>
        <taxon>Didymosphaeriaceae</taxon>
        <taxon>Paraphaeosphaeria</taxon>
    </lineage>
</organism>
<dbReference type="OrthoDB" id="10409232at2759"/>
<evidence type="ECO:0000256" key="1">
    <source>
        <dbReference type="SAM" id="SignalP"/>
    </source>
</evidence>
<gene>
    <name evidence="2" type="ORF">PMIN01_01237</name>
</gene>
<dbReference type="EMBL" id="WJXW01000001">
    <property type="protein sequence ID" value="KAF9741698.1"/>
    <property type="molecule type" value="Genomic_DNA"/>
</dbReference>
<proteinExistence type="predicted"/>
<name>A0A9P6KW90_9PLEO</name>
<feature type="chain" id="PRO_5040325869" evidence="1">
    <location>
        <begin position="20"/>
        <end position="117"/>
    </location>
</feature>
<sequence>MTPLLLVLLPTLFAILAAALPSPSDLGPQTATATITFARNTQCFADNTPALHVAAGSGCVAFPADAESLRVVGISEGNSLRYNSCKSSPGAGTFWGGKMGEMDLRAHRRVEGLEHGG</sequence>
<accession>A0A9P6KW90</accession>
<protein>
    <submittedName>
        <fullName evidence="2">Uncharacterized protein</fullName>
    </submittedName>
</protein>
<feature type="signal peptide" evidence="1">
    <location>
        <begin position="1"/>
        <end position="19"/>
    </location>
</feature>
<keyword evidence="3" id="KW-1185">Reference proteome</keyword>
<evidence type="ECO:0000313" key="2">
    <source>
        <dbReference type="EMBL" id="KAF9741698.1"/>
    </source>
</evidence>
<evidence type="ECO:0000313" key="3">
    <source>
        <dbReference type="Proteomes" id="UP000756921"/>
    </source>
</evidence>
<dbReference type="AlphaFoldDB" id="A0A9P6KW90"/>
<reference evidence="2" key="1">
    <citation type="journal article" date="2020" name="Mol. Plant Microbe Interact.">
        <title>Genome Sequence of the Biocontrol Agent Coniothyrium minitans strain Conio (IMI 134523).</title>
        <authorList>
            <person name="Patel D."/>
            <person name="Shittu T.A."/>
            <person name="Baroncelli R."/>
            <person name="Muthumeenakshi S."/>
            <person name="Osborne T.H."/>
            <person name="Janganan T.K."/>
            <person name="Sreenivasaprasad S."/>
        </authorList>
    </citation>
    <scope>NUCLEOTIDE SEQUENCE</scope>
    <source>
        <strain evidence="2">Conio</strain>
    </source>
</reference>
<keyword evidence="1" id="KW-0732">Signal</keyword>
<comment type="caution">
    <text evidence="2">The sequence shown here is derived from an EMBL/GenBank/DDBJ whole genome shotgun (WGS) entry which is preliminary data.</text>
</comment>
<dbReference type="Proteomes" id="UP000756921">
    <property type="component" value="Unassembled WGS sequence"/>
</dbReference>